<keyword evidence="2" id="KW-1185">Reference proteome</keyword>
<organism evidence="1 2">
    <name type="scientific">Actinacidiphila bryophytorum</name>
    <dbReference type="NCBI Taxonomy" id="1436133"/>
    <lineage>
        <taxon>Bacteria</taxon>
        <taxon>Bacillati</taxon>
        <taxon>Actinomycetota</taxon>
        <taxon>Actinomycetes</taxon>
        <taxon>Kitasatosporales</taxon>
        <taxon>Streptomycetaceae</taxon>
        <taxon>Actinacidiphila</taxon>
    </lineage>
</organism>
<dbReference type="InterPro" id="IPR035900">
    <property type="entry name" value="Colicin_E_sf"/>
</dbReference>
<protein>
    <recommendedName>
        <fullName evidence="3">Bacteriocin immunity protein</fullName>
    </recommendedName>
</protein>
<name>A0A9W4H143_9ACTN</name>
<proteinExistence type="predicted"/>
<dbReference type="SUPFAM" id="SSF47345">
    <property type="entry name" value="Colicin E immunity proteins"/>
    <property type="match status" value="1"/>
</dbReference>
<evidence type="ECO:0008006" key="3">
    <source>
        <dbReference type="Google" id="ProtNLM"/>
    </source>
</evidence>
<dbReference type="RefSeq" id="WP_205047859.1">
    <property type="nucleotide sequence ID" value="NZ_CAJVAX010000017.1"/>
</dbReference>
<sequence length="67" mass="7535">MSRDELVRLVERIMAGEGTESEHDELVRLLEANVPHPRVVNLIYHSDPQLSAAEVVDEALAYRPIAL</sequence>
<dbReference type="Gene3D" id="1.10.1200.20">
    <property type="entry name" value="Colicin E immunity protein"/>
    <property type="match status" value="1"/>
</dbReference>
<evidence type="ECO:0000313" key="1">
    <source>
        <dbReference type="EMBL" id="CAG7640639.1"/>
    </source>
</evidence>
<evidence type="ECO:0000313" key="2">
    <source>
        <dbReference type="Proteomes" id="UP001153328"/>
    </source>
</evidence>
<dbReference type="EMBL" id="CAJVAX010000017">
    <property type="protein sequence ID" value="CAG7640639.1"/>
    <property type="molecule type" value="Genomic_DNA"/>
</dbReference>
<reference evidence="1" key="1">
    <citation type="submission" date="2021-06" db="EMBL/GenBank/DDBJ databases">
        <authorList>
            <person name="Arsene-Ploetze F."/>
        </authorList>
    </citation>
    <scope>NUCLEOTIDE SEQUENCE</scope>
    <source>
        <strain evidence="1">SBRY1</strain>
    </source>
</reference>
<accession>A0A9W4H143</accession>
<gene>
    <name evidence="1" type="ORF">SBRY_30450</name>
</gene>
<comment type="caution">
    <text evidence="1">The sequence shown here is derived from an EMBL/GenBank/DDBJ whole genome shotgun (WGS) entry which is preliminary data.</text>
</comment>
<dbReference type="Proteomes" id="UP001153328">
    <property type="component" value="Unassembled WGS sequence"/>
</dbReference>
<dbReference type="AlphaFoldDB" id="A0A9W4H143"/>